<evidence type="ECO:0000313" key="1">
    <source>
        <dbReference type="EMBL" id="EEN44869.1"/>
    </source>
</evidence>
<protein>
    <submittedName>
        <fullName evidence="1">Uncharacterized protein</fullName>
    </submittedName>
</protein>
<feature type="non-terminal residue" evidence="1">
    <location>
        <position position="54"/>
    </location>
</feature>
<name>C3ZRR9_BRAFL</name>
<organism>
    <name type="scientific">Branchiostoma floridae</name>
    <name type="common">Florida lancelet</name>
    <name type="synonym">Amphioxus</name>
    <dbReference type="NCBI Taxonomy" id="7739"/>
    <lineage>
        <taxon>Eukaryota</taxon>
        <taxon>Metazoa</taxon>
        <taxon>Chordata</taxon>
        <taxon>Cephalochordata</taxon>
        <taxon>Leptocardii</taxon>
        <taxon>Amphioxiformes</taxon>
        <taxon>Branchiostomatidae</taxon>
        <taxon>Branchiostoma</taxon>
    </lineage>
</organism>
<proteinExistence type="predicted"/>
<feature type="non-terminal residue" evidence="1">
    <location>
        <position position="1"/>
    </location>
</feature>
<gene>
    <name evidence="1" type="ORF">BRAFLDRAFT_141865</name>
</gene>
<dbReference type="EMBL" id="GG666666">
    <property type="protein sequence ID" value="EEN44869.1"/>
    <property type="molecule type" value="Genomic_DNA"/>
</dbReference>
<dbReference type="InParanoid" id="C3ZRR9"/>
<dbReference type="AlphaFoldDB" id="C3ZRR9"/>
<accession>C3ZRR9</accession>
<sequence length="54" mass="5852">PSCETTCIVAKRLVPCCETPRALLRNDSCLVANRLVPCCETTCPVAKRLAPCCE</sequence>
<reference evidence="1" key="1">
    <citation type="journal article" date="2008" name="Nature">
        <title>The amphioxus genome and the evolution of the chordate karyotype.</title>
        <authorList>
            <consortium name="US DOE Joint Genome Institute (JGI-PGF)"/>
            <person name="Putnam N.H."/>
            <person name="Butts T."/>
            <person name="Ferrier D.E.K."/>
            <person name="Furlong R.F."/>
            <person name="Hellsten U."/>
            <person name="Kawashima T."/>
            <person name="Robinson-Rechavi M."/>
            <person name="Shoguchi E."/>
            <person name="Terry A."/>
            <person name="Yu J.-K."/>
            <person name="Benito-Gutierrez E.L."/>
            <person name="Dubchak I."/>
            <person name="Garcia-Fernandez J."/>
            <person name="Gibson-Brown J.J."/>
            <person name="Grigoriev I.V."/>
            <person name="Horton A.C."/>
            <person name="de Jong P.J."/>
            <person name="Jurka J."/>
            <person name="Kapitonov V.V."/>
            <person name="Kohara Y."/>
            <person name="Kuroki Y."/>
            <person name="Lindquist E."/>
            <person name="Lucas S."/>
            <person name="Osoegawa K."/>
            <person name="Pennacchio L.A."/>
            <person name="Salamov A.A."/>
            <person name="Satou Y."/>
            <person name="Sauka-Spengler T."/>
            <person name="Schmutz J."/>
            <person name="Shin-I T."/>
            <person name="Toyoda A."/>
            <person name="Bronner-Fraser M."/>
            <person name="Fujiyama A."/>
            <person name="Holland L.Z."/>
            <person name="Holland P.W.H."/>
            <person name="Satoh N."/>
            <person name="Rokhsar D.S."/>
        </authorList>
    </citation>
    <scope>NUCLEOTIDE SEQUENCE [LARGE SCALE GENOMIC DNA]</scope>
    <source>
        <strain evidence="1">S238N-H82</strain>
        <tissue evidence="1">Testes</tissue>
    </source>
</reference>